<dbReference type="PANTHER" id="PTHR31807:SF37">
    <property type="entry name" value="HAUS AUGMIN-LIKE COMPLEX SUBUNIT 8"/>
    <property type="match status" value="1"/>
</dbReference>
<feature type="compositionally biased region" description="Pro residues" evidence="2">
    <location>
        <begin position="94"/>
        <end position="105"/>
    </location>
</feature>
<feature type="compositionally biased region" description="Low complexity" evidence="2">
    <location>
        <begin position="334"/>
        <end position="379"/>
    </location>
</feature>
<gene>
    <name evidence="3" type="ORF">M0R45_002948</name>
</gene>
<dbReference type="Proteomes" id="UP001457282">
    <property type="component" value="Unassembled WGS sequence"/>
</dbReference>
<evidence type="ECO:0000313" key="3">
    <source>
        <dbReference type="EMBL" id="KAK9947317.1"/>
    </source>
</evidence>
<keyword evidence="4" id="KW-1185">Reference proteome</keyword>
<dbReference type="GO" id="GO:0051225">
    <property type="term" value="P:spindle assembly"/>
    <property type="evidence" value="ECO:0007669"/>
    <property type="project" value="TreeGrafter"/>
</dbReference>
<feature type="region of interest" description="Disordered" evidence="2">
    <location>
        <begin position="152"/>
        <end position="225"/>
    </location>
</feature>
<accession>A0AAW1YF20</accession>
<feature type="region of interest" description="Disordered" evidence="2">
    <location>
        <begin position="1"/>
        <end position="132"/>
    </location>
</feature>
<dbReference type="InterPro" id="IPR007573">
    <property type="entry name" value="QWRF"/>
</dbReference>
<name>A0AAW1YF20_RUBAR</name>
<evidence type="ECO:0000256" key="2">
    <source>
        <dbReference type="SAM" id="MobiDB-lite"/>
    </source>
</evidence>
<evidence type="ECO:0008006" key="5">
    <source>
        <dbReference type="Google" id="ProtNLM"/>
    </source>
</evidence>
<dbReference type="GO" id="GO:0005737">
    <property type="term" value="C:cytoplasm"/>
    <property type="evidence" value="ECO:0007669"/>
    <property type="project" value="TreeGrafter"/>
</dbReference>
<dbReference type="PANTHER" id="PTHR31807">
    <property type="entry name" value="AUGMIN FAMILY MEMBER"/>
    <property type="match status" value="1"/>
</dbReference>
<dbReference type="Pfam" id="PF04484">
    <property type="entry name" value="QWRF"/>
    <property type="match status" value="1"/>
</dbReference>
<reference evidence="3 4" key="1">
    <citation type="journal article" date="2023" name="G3 (Bethesda)">
        <title>A chromosome-length genome assembly and annotation of blackberry (Rubus argutus, cv. 'Hillquist').</title>
        <authorList>
            <person name="Bruna T."/>
            <person name="Aryal R."/>
            <person name="Dudchenko O."/>
            <person name="Sargent D.J."/>
            <person name="Mead D."/>
            <person name="Buti M."/>
            <person name="Cavallini A."/>
            <person name="Hytonen T."/>
            <person name="Andres J."/>
            <person name="Pham M."/>
            <person name="Weisz D."/>
            <person name="Mascagni F."/>
            <person name="Usai G."/>
            <person name="Natali L."/>
            <person name="Bassil N."/>
            <person name="Fernandez G.E."/>
            <person name="Lomsadze A."/>
            <person name="Armour M."/>
            <person name="Olukolu B."/>
            <person name="Poorten T."/>
            <person name="Britton C."/>
            <person name="Davik J."/>
            <person name="Ashrafi H."/>
            <person name="Aiden E.L."/>
            <person name="Borodovsky M."/>
            <person name="Worthington M."/>
        </authorList>
    </citation>
    <scope>NUCLEOTIDE SEQUENCE [LARGE SCALE GENOMIC DNA]</scope>
    <source>
        <strain evidence="3">PI 553951</strain>
    </source>
</reference>
<comment type="caution">
    <text evidence="3">The sequence shown here is derived from an EMBL/GenBank/DDBJ whole genome shotgun (WGS) entry which is preliminary data.</text>
</comment>
<evidence type="ECO:0000256" key="1">
    <source>
        <dbReference type="ARBA" id="ARBA00010016"/>
    </source>
</evidence>
<proteinExistence type="inferred from homology"/>
<dbReference type="AlphaFoldDB" id="A0AAW1YF20"/>
<comment type="similarity">
    <text evidence="1">Belongs to the QWRF family.</text>
</comment>
<feature type="compositionally biased region" description="Basic and acidic residues" evidence="2">
    <location>
        <begin position="1"/>
        <end position="17"/>
    </location>
</feature>
<protein>
    <recommendedName>
        <fullName evidence="5">AUGMIN subunit 8</fullName>
    </recommendedName>
</protein>
<dbReference type="EMBL" id="JBEDUW010000001">
    <property type="protein sequence ID" value="KAK9947317.1"/>
    <property type="molecule type" value="Genomic_DNA"/>
</dbReference>
<feature type="compositionally biased region" description="Polar residues" evidence="2">
    <location>
        <begin position="201"/>
        <end position="210"/>
    </location>
</feature>
<feature type="region of interest" description="Disordered" evidence="2">
    <location>
        <begin position="331"/>
        <end position="379"/>
    </location>
</feature>
<dbReference type="GO" id="GO:0005880">
    <property type="term" value="C:nuclear microtubule"/>
    <property type="evidence" value="ECO:0007669"/>
    <property type="project" value="TreeGrafter"/>
</dbReference>
<dbReference type="GO" id="GO:0008017">
    <property type="term" value="F:microtubule binding"/>
    <property type="evidence" value="ECO:0007669"/>
    <property type="project" value="TreeGrafter"/>
</dbReference>
<organism evidence="3 4">
    <name type="scientific">Rubus argutus</name>
    <name type="common">Southern blackberry</name>
    <dbReference type="NCBI Taxonomy" id="59490"/>
    <lineage>
        <taxon>Eukaryota</taxon>
        <taxon>Viridiplantae</taxon>
        <taxon>Streptophyta</taxon>
        <taxon>Embryophyta</taxon>
        <taxon>Tracheophyta</taxon>
        <taxon>Spermatophyta</taxon>
        <taxon>Magnoliopsida</taxon>
        <taxon>eudicotyledons</taxon>
        <taxon>Gunneridae</taxon>
        <taxon>Pentapetalae</taxon>
        <taxon>rosids</taxon>
        <taxon>fabids</taxon>
        <taxon>Rosales</taxon>
        <taxon>Rosaceae</taxon>
        <taxon>Rosoideae</taxon>
        <taxon>Rosoideae incertae sedis</taxon>
        <taxon>Rubus</taxon>
    </lineage>
</organism>
<evidence type="ECO:0000313" key="4">
    <source>
        <dbReference type="Proteomes" id="UP001457282"/>
    </source>
</evidence>
<feature type="compositionally biased region" description="Basic and acidic residues" evidence="2">
    <location>
        <begin position="214"/>
        <end position="225"/>
    </location>
</feature>
<sequence length="618" mass="67210">MDVCESERGYKSRKTLETPRPPLVPAEKNNAPSAIATRRPRIREVSSRYKSPTPSRPCSAGRSPSPNVSRTLRAPASSLLAPKRSQSADRKRPSTPPSPSPPSPSTPVKDSSVDAQLSSRRIGRVPEGLWPSTMRSLSVSFQSDTISIPVSVSKKEKPVSSALSDRTLRSSSNVAHRQAEATPAAPRKLTPERKRSPLRGKNSSDQSENSKPVDGLHSRLIDQHRWPSRIGGKVSSISNSMNKSMDLGPKIVRLATPAPGVGLSMLRRMPASDGLGKPLQKPGGDAAMLSSLHESSGRVGRGENSVDDTSLHKLVSTSFSEKLSLTTPKVRFLSRPSSPSKASAFSPSVSRGVSPSRSRPSTPPSRGVSPSKTRASITSCQSSSATSVLSFIADFKGKKSTGYIEDAHQLRLLHNRFLQWRFTNARAEAVLYVQKVTAERTLLNVWNTTLSLWDSVIRKRIKLQQLNLELKLNSVLNDQMGYLDDWALLERDHIAAFSGAMEDLEASTLRLPVTGGARTDIDSLKIAICSAVDVMQAMGSSICSLLSRVEGVNCLVSELAVVASQEKAMLDECEALLASAAAMQVEEYSLRTHFIQMKQDLGRVSSQFWQPRHLVDPD</sequence>